<accession>A0A9E7N3X5</accession>
<name>A0A9E7N3X5_9CAUD</name>
<keyword evidence="2" id="KW-1185">Reference proteome</keyword>
<dbReference type="EMBL" id="ON529850">
    <property type="protein sequence ID" value="UTC28420.1"/>
    <property type="molecule type" value="Genomic_DNA"/>
</dbReference>
<evidence type="ECO:0000313" key="2">
    <source>
        <dbReference type="Proteomes" id="UP001055634"/>
    </source>
</evidence>
<dbReference type="Proteomes" id="UP001055634">
    <property type="component" value="Segment"/>
</dbReference>
<proteinExistence type="predicted"/>
<protein>
    <submittedName>
        <fullName evidence="1">Uncharacterized protein</fullName>
    </submittedName>
</protein>
<sequence>MPQVDALLLKWPAPVQSTRRLAWALAYKALYAEVDLMKPTVTPDELAAEATRRSFLYESQANQLIQALKEACEHGL</sequence>
<evidence type="ECO:0000313" key="1">
    <source>
        <dbReference type="EMBL" id="UTC28420.1"/>
    </source>
</evidence>
<organism evidence="1 2">
    <name type="scientific">Brevundimonas phage vB_BpoS-Gurke</name>
    <dbReference type="NCBI Taxonomy" id="2948599"/>
    <lineage>
        <taxon>Viruses</taxon>
        <taxon>Duplodnaviria</taxon>
        <taxon>Heunggongvirae</taxon>
        <taxon>Uroviricota</taxon>
        <taxon>Caudoviricetes</taxon>
        <taxon>Jeanschmidtviridae</taxon>
        <taxon>Kikimoravirus</taxon>
        <taxon>Kikimoravirus gurke</taxon>
    </lineage>
</organism>
<gene>
    <name evidence="1" type="ORF">GURKE_04180</name>
</gene>
<reference evidence="1" key="1">
    <citation type="submission" date="2022-04" db="EMBL/GenBank/DDBJ databases">
        <authorList>
            <person name="Friedrich I."/>
            <person name="Schneider D."/>
            <person name="Poehlein A."/>
            <person name="Hertel R."/>
            <person name="Daniel R."/>
        </authorList>
    </citation>
    <scope>NUCLEOTIDE SEQUENCE</scope>
</reference>